<dbReference type="InterPro" id="IPR054613">
    <property type="entry name" value="Peptidase_S78_dom"/>
</dbReference>
<gene>
    <name evidence="6" type="ORF">ACFSC9_14985</name>
</gene>
<dbReference type="NCBIfam" id="TIGR01543">
    <property type="entry name" value="proheadase_HK97"/>
    <property type="match status" value="1"/>
</dbReference>
<feature type="region of interest" description="Disordered" evidence="4">
    <location>
        <begin position="160"/>
        <end position="202"/>
    </location>
</feature>
<protein>
    <submittedName>
        <fullName evidence="6">HK97 family phage prohead protease</fullName>
    </submittedName>
</protein>
<evidence type="ECO:0000259" key="5">
    <source>
        <dbReference type="Pfam" id="PF04586"/>
    </source>
</evidence>
<keyword evidence="7" id="KW-1185">Reference proteome</keyword>
<comment type="caution">
    <text evidence="6">The sequence shown here is derived from an EMBL/GenBank/DDBJ whole genome shotgun (WGS) entry which is preliminary data.</text>
</comment>
<evidence type="ECO:0000256" key="4">
    <source>
        <dbReference type="SAM" id="MobiDB-lite"/>
    </source>
</evidence>
<evidence type="ECO:0000313" key="7">
    <source>
        <dbReference type="Proteomes" id="UP001597233"/>
    </source>
</evidence>
<keyword evidence="2 6" id="KW-0645">Protease</keyword>
<dbReference type="GO" id="GO:0006508">
    <property type="term" value="P:proteolysis"/>
    <property type="evidence" value="ECO:0007669"/>
    <property type="project" value="UniProtKB-KW"/>
</dbReference>
<dbReference type="InterPro" id="IPR006433">
    <property type="entry name" value="Prohead_protease"/>
</dbReference>
<evidence type="ECO:0000256" key="3">
    <source>
        <dbReference type="ARBA" id="ARBA00022801"/>
    </source>
</evidence>
<feature type="compositionally biased region" description="Basic and acidic residues" evidence="4">
    <location>
        <begin position="175"/>
        <end position="187"/>
    </location>
</feature>
<reference evidence="7" key="1">
    <citation type="journal article" date="2019" name="Int. J. Syst. Evol. Microbiol.">
        <title>The Global Catalogue of Microorganisms (GCM) 10K type strain sequencing project: providing services to taxonomists for standard genome sequencing and annotation.</title>
        <authorList>
            <consortium name="The Broad Institute Genomics Platform"/>
            <consortium name="The Broad Institute Genome Sequencing Center for Infectious Disease"/>
            <person name="Wu L."/>
            <person name="Ma J."/>
        </authorList>
    </citation>
    <scope>NUCLEOTIDE SEQUENCE [LARGE SCALE GENOMIC DNA]</scope>
    <source>
        <strain evidence="7">CCUG 54950</strain>
    </source>
</reference>
<feature type="domain" description="Prohead serine protease" evidence="5">
    <location>
        <begin position="22"/>
        <end position="170"/>
    </location>
</feature>
<proteinExistence type="predicted"/>
<dbReference type="Pfam" id="PF04586">
    <property type="entry name" value="Peptidase_S78"/>
    <property type="match status" value="1"/>
</dbReference>
<evidence type="ECO:0000313" key="6">
    <source>
        <dbReference type="EMBL" id="MFD1886820.1"/>
    </source>
</evidence>
<organism evidence="6 7">
    <name type="scientific">Paenibacillus wenxiniae</name>
    <dbReference type="NCBI Taxonomy" id="1636843"/>
    <lineage>
        <taxon>Bacteria</taxon>
        <taxon>Bacillati</taxon>
        <taxon>Bacillota</taxon>
        <taxon>Bacilli</taxon>
        <taxon>Bacillales</taxon>
        <taxon>Paenibacillaceae</taxon>
        <taxon>Paenibacillus</taxon>
    </lineage>
</organism>
<name>A0ABW4RLB1_9BACL</name>
<sequence>MTKKAQNNKEQRELILQGSLPEVRKIDGEPTKIVGYAVRWDQLSRPIFGMFQEKFQRGAFAASLVSPDVYASWQHDAREILGRTPNTLLVAEDDIGLRYEITPPNWAEKYVESIERGDVRGSSFIFRAVKEEWDESNPDMAVRTISEAQLFEVSPVTTPAYPQSSVGIRSAQEVYDNRPQLEPDNKGTGDNQEEEQRQADVKLDFEMRLRKLNL</sequence>
<dbReference type="GO" id="GO:0008233">
    <property type="term" value="F:peptidase activity"/>
    <property type="evidence" value="ECO:0007669"/>
    <property type="project" value="UniProtKB-KW"/>
</dbReference>
<dbReference type="EMBL" id="JBHUEH010000021">
    <property type="protein sequence ID" value="MFD1886820.1"/>
    <property type="molecule type" value="Genomic_DNA"/>
</dbReference>
<evidence type="ECO:0000256" key="1">
    <source>
        <dbReference type="ARBA" id="ARBA00022612"/>
    </source>
</evidence>
<evidence type="ECO:0000256" key="2">
    <source>
        <dbReference type="ARBA" id="ARBA00022670"/>
    </source>
</evidence>
<keyword evidence="1" id="KW-1188">Viral release from host cell</keyword>
<accession>A0ABW4RLB1</accession>
<dbReference type="Proteomes" id="UP001597233">
    <property type="component" value="Unassembled WGS sequence"/>
</dbReference>
<dbReference type="RefSeq" id="WP_347326803.1">
    <property type="nucleotide sequence ID" value="NZ_JBCGUH010000015.1"/>
</dbReference>
<keyword evidence="3" id="KW-0378">Hydrolase</keyword>